<sequence length="308" mass="35189">MSLRRYLRKRDEDQQTLMQLHNRLPGSELAHPALNARYLPLRLRDENDNRAYAWFDVDGWLAQMKLHLPAIPWKDVPVDYLASWLTGIGLNFYLADRVWSVAEVKPKTADLPTVALRLPADPCPLWCLDWPEETAYQHAAPGIPLWLIPFRLQFSLGRSRLNVSQLIGIVEGDLLLIKQPAAYLTIGTRRLYHVSYTLNQEVIVEEQFAEYEEETRQEDEKLYEWADLPVEIEFVLDGSNVTLVELGEIRQGSALPLPRDAEKNMKIYLNKQLFARGELVALENGTLAVEVNHVNPGLVGHMGLSDAE</sequence>
<protein>
    <submittedName>
        <fullName evidence="4">Type III secretion system protein</fullName>
    </submittedName>
</protein>
<proteinExistence type="inferred from homology"/>
<feature type="domain" description="Flagellar motor switch protein FliN-like C-terminal" evidence="2">
    <location>
        <begin position="226"/>
        <end position="294"/>
    </location>
</feature>
<dbReference type="EMBL" id="CP045845">
    <property type="protein sequence ID" value="QGH29854.1"/>
    <property type="molecule type" value="Genomic_DNA"/>
</dbReference>
<evidence type="ECO:0000313" key="4">
    <source>
        <dbReference type="EMBL" id="QGH29854.1"/>
    </source>
</evidence>
<evidence type="ECO:0000259" key="2">
    <source>
        <dbReference type="Pfam" id="PF01052"/>
    </source>
</evidence>
<dbReference type="PRINTS" id="PR00956">
    <property type="entry name" value="FLGMOTORFLIN"/>
</dbReference>
<dbReference type="PANTHER" id="PTHR30034:SF5">
    <property type="entry name" value="SECRETION SYSTEM APPARATUS PROTEIN SSAQ"/>
    <property type="match status" value="1"/>
</dbReference>
<gene>
    <name evidence="4" type="ORF">GHC21_09370</name>
</gene>
<accession>A0ABX6DQ09</accession>
<dbReference type="InterPro" id="IPR001543">
    <property type="entry name" value="FliN-like_C"/>
</dbReference>
<dbReference type="PANTHER" id="PTHR30034">
    <property type="entry name" value="FLAGELLAR MOTOR SWITCH PROTEIN FLIM"/>
    <property type="match status" value="1"/>
</dbReference>
<evidence type="ECO:0000256" key="1">
    <source>
        <dbReference type="ARBA" id="ARBA00009226"/>
    </source>
</evidence>
<evidence type="ECO:0000313" key="5">
    <source>
        <dbReference type="Proteomes" id="UP000344450"/>
    </source>
</evidence>
<dbReference type="InterPro" id="IPR036429">
    <property type="entry name" value="SpoA-like_sf"/>
</dbReference>
<comment type="similarity">
    <text evidence="1">Belongs to the FliN/MopA/SpaO family.</text>
</comment>
<name>A0ABX6DQ09_KLUIN</name>
<evidence type="ECO:0000259" key="3">
    <source>
        <dbReference type="Pfam" id="PF26304"/>
    </source>
</evidence>
<dbReference type="Pfam" id="PF26304">
    <property type="entry name" value="FliMN_C_rel"/>
    <property type="match status" value="1"/>
</dbReference>
<organism evidence="4 5">
    <name type="scientific">Kluyvera intermedia</name>
    <name type="common">Enterobacter intermedius</name>
    <dbReference type="NCBI Taxonomy" id="61648"/>
    <lineage>
        <taxon>Bacteria</taxon>
        <taxon>Pseudomonadati</taxon>
        <taxon>Pseudomonadota</taxon>
        <taxon>Gammaproteobacteria</taxon>
        <taxon>Enterobacterales</taxon>
        <taxon>Enterobacteriaceae</taxon>
        <taxon>Kluyvera</taxon>
    </lineage>
</organism>
<keyword evidence="5" id="KW-1185">Reference proteome</keyword>
<dbReference type="Proteomes" id="UP000344450">
    <property type="component" value="Chromosome"/>
</dbReference>
<dbReference type="SUPFAM" id="SSF101801">
    <property type="entry name" value="Surface presentation of antigens (SPOA)"/>
    <property type="match status" value="1"/>
</dbReference>
<dbReference type="Gene3D" id="2.30.330.10">
    <property type="entry name" value="SpoA-like"/>
    <property type="match status" value="1"/>
</dbReference>
<reference evidence="4 5" key="1">
    <citation type="submission" date="2019-10" db="EMBL/GenBank/DDBJ databases">
        <title>Complete genome sequencing of drug resistant plasmids in Kluyvera intermedia.</title>
        <authorList>
            <person name="Ke C."/>
            <person name="Jian S."/>
        </authorList>
    </citation>
    <scope>NUCLEOTIDE SEQUENCE [LARGE SCALE GENOMIC DNA]</scope>
    <source>
        <strain evidence="4 5">N2-1</strain>
    </source>
</reference>
<dbReference type="InterPro" id="IPR001172">
    <property type="entry name" value="FliN_T3SS_HrcQb"/>
</dbReference>
<feature type="domain" description="SpaO FliM/N C-terminal related" evidence="3">
    <location>
        <begin position="148"/>
        <end position="207"/>
    </location>
</feature>
<dbReference type="Pfam" id="PF01052">
    <property type="entry name" value="FliMN_C"/>
    <property type="match status" value="1"/>
</dbReference>
<dbReference type="GeneID" id="91972610"/>
<dbReference type="InterPro" id="IPR058805">
    <property type="entry name" value="SpaO_FliMN_C_rel"/>
</dbReference>
<dbReference type="RefSeq" id="WP_153742750.1">
    <property type="nucleotide sequence ID" value="NZ_CP045843.1"/>
</dbReference>